<evidence type="ECO:0000313" key="5">
    <source>
        <dbReference type="Proteomes" id="UP000768462"/>
    </source>
</evidence>
<dbReference type="SUPFAM" id="SSF46689">
    <property type="entry name" value="Homeodomain-like"/>
    <property type="match status" value="1"/>
</dbReference>
<dbReference type="EMBL" id="SVCM01000150">
    <property type="protein sequence ID" value="MBE6061121.1"/>
    <property type="molecule type" value="Genomic_DNA"/>
</dbReference>
<feature type="domain" description="HTH tetR-type" evidence="3">
    <location>
        <begin position="6"/>
        <end position="66"/>
    </location>
</feature>
<accession>A0A927ZMP5</accession>
<dbReference type="PROSITE" id="PS50977">
    <property type="entry name" value="HTH_TETR_2"/>
    <property type="match status" value="1"/>
</dbReference>
<reference evidence="4" key="1">
    <citation type="submission" date="2019-04" db="EMBL/GenBank/DDBJ databases">
        <title>Evolution of Biomass-Degrading Anaerobic Consortia Revealed by Metagenomics.</title>
        <authorList>
            <person name="Peng X."/>
        </authorList>
    </citation>
    <scope>NUCLEOTIDE SEQUENCE</scope>
    <source>
        <strain evidence="4">SIG254</strain>
    </source>
</reference>
<dbReference type="Gene3D" id="1.10.357.10">
    <property type="entry name" value="Tetracycline Repressor, domain 2"/>
    <property type="match status" value="1"/>
</dbReference>
<evidence type="ECO:0000313" key="4">
    <source>
        <dbReference type="EMBL" id="MBE6061121.1"/>
    </source>
</evidence>
<dbReference type="InterPro" id="IPR009057">
    <property type="entry name" value="Homeodomain-like_sf"/>
</dbReference>
<organism evidence="4 5">
    <name type="scientific">Clostridium sulfidigenes</name>
    <dbReference type="NCBI Taxonomy" id="318464"/>
    <lineage>
        <taxon>Bacteria</taxon>
        <taxon>Bacillati</taxon>
        <taxon>Bacillota</taxon>
        <taxon>Clostridia</taxon>
        <taxon>Eubacteriales</taxon>
        <taxon>Clostridiaceae</taxon>
        <taxon>Clostridium</taxon>
    </lineage>
</organism>
<proteinExistence type="predicted"/>
<gene>
    <name evidence="4" type="ORF">E7215_13245</name>
</gene>
<dbReference type="AlphaFoldDB" id="A0A927ZMP5"/>
<sequence>MNRFSENPREIILKGAKEIALENGIAAINIRAVASRCKISVGTVYNSFSTKSELVLAVVEDFWREAFNDFHTCLIGEKNIFEKIELLYNNIFVYLDKFQENWIDQLSLLSSSEKSLGRKKEHEFFKKVSESIVNLLDSEDNISDETWTDNLTKEKVAKFIFSNMLVMLKAKEEDITFFIEALKRIIYFK</sequence>
<evidence type="ECO:0000259" key="3">
    <source>
        <dbReference type="PROSITE" id="PS50977"/>
    </source>
</evidence>
<dbReference type="InterPro" id="IPR001647">
    <property type="entry name" value="HTH_TetR"/>
</dbReference>
<comment type="caution">
    <text evidence="4">The sequence shown here is derived from an EMBL/GenBank/DDBJ whole genome shotgun (WGS) entry which is preliminary data.</text>
</comment>
<dbReference type="Proteomes" id="UP000768462">
    <property type="component" value="Unassembled WGS sequence"/>
</dbReference>
<dbReference type="GO" id="GO:0003677">
    <property type="term" value="F:DNA binding"/>
    <property type="evidence" value="ECO:0007669"/>
    <property type="project" value="UniProtKB-UniRule"/>
</dbReference>
<protein>
    <submittedName>
        <fullName evidence="4">TetR/AcrR family transcriptional regulator</fullName>
    </submittedName>
</protein>
<evidence type="ECO:0000256" key="2">
    <source>
        <dbReference type="PROSITE-ProRule" id="PRU00335"/>
    </source>
</evidence>
<feature type="DNA-binding region" description="H-T-H motif" evidence="2">
    <location>
        <begin position="29"/>
        <end position="48"/>
    </location>
</feature>
<dbReference type="Pfam" id="PF00440">
    <property type="entry name" value="TetR_N"/>
    <property type="match status" value="1"/>
</dbReference>
<name>A0A927ZMP5_9CLOT</name>
<dbReference type="PRINTS" id="PR00455">
    <property type="entry name" value="HTHTETR"/>
</dbReference>
<keyword evidence="1 2" id="KW-0238">DNA-binding</keyword>
<evidence type="ECO:0000256" key="1">
    <source>
        <dbReference type="ARBA" id="ARBA00023125"/>
    </source>
</evidence>